<keyword evidence="4" id="KW-0560">Oxidoreductase</keyword>
<dbReference type="AlphaFoldDB" id="A0A9N8Z015"/>
<evidence type="ECO:0000259" key="7">
    <source>
        <dbReference type="PROSITE" id="PS51184"/>
    </source>
</evidence>
<evidence type="ECO:0000256" key="4">
    <source>
        <dbReference type="ARBA" id="ARBA00023002"/>
    </source>
</evidence>
<comment type="cofactor">
    <cofactor evidence="1">
        <name>Fe(2+)</name>
        <dbReference type="ChEBI" id="CHEBI:29033"/>
    </cofactor>
</comment>
<comment type="subcellular location">
    <subcellularLocation>
        <location evidence="2">Nucleus</location>
    </subcellularLocation>
</comment>
<evidence type="ECO:0000313" key="9">
    <source>
        <dbReference type="Proteomes" id="UP000789706"/>
    </source>
</evidence>
<reference evidence="8" key="1">
    <citation type="submission" date="2021-06" db="EMBL/GenBank/DDBJ databases">
        <authorList>
            <person name="Kallberg Y."/>
            <person name="Tangrot J."/>
            <person name="Rosling A."/>
        </authorList>
    </citation>
    <scope>NUCLEOTIDE SEQUENCE</scope>
    <source>
        <strain evidence="8">AZ414A</strain>
    </source>
</reference>
<dbReference type="GO" id="GO:0005634">
    <property type="term" value="C:nucleus"/>
    <property type="evidence" value="ECO:0007669"/>
    <property type="project" value="UniProtKB-SubCell"/>
</dbReference>
<comment type="caution">
    <text evidence="8">The sequence shown here is derived from an EMBL/GenBank/DDBJ whole genome shotgun (WGS) entry which is preliminary data.</text>
</comment>
<dbReference type="InterPro" id="IPR003347">
    <property type="entry name" value="JmjC_dom"/>
</dbReference>
<gene>
    <name evidence="8" type="ORF">DEBURN_LOCUS2582</name>
</gene>
<evidence type="ECO:0000256" key="6">
    <source>
        <dbReference type="ARBA" id="ARBA00023242"/>
    </source>
</evidence>
<dbReference type="OrthoDB" id="47172at2759"/>
<name>A0A9N8Z015_9GLOM</name>
<sequence>MDTSEISKISQDKISLILVKVSSLVDYAGEKLHTFPYKNVPLSWLRLYTDSSLLKTLVMTGAPGNHRRDMIFQLIEETKKILKEFKEFNQIKCIKSNFNDLNDSNYDAPIINHSLPKISRPSLTTFASHVTSSNPTPYIITSSIDHWPALSTRSWNNIDYLLNIGKERLVPIEIGFKYTDENWTQKIMEFDDIIIPDYCFVDTKPFIIKLNNNDIIKYNPLQDVIMNAWFGPKGTISPMHTDPYHNLLAQVVGQKYVRLYSPIETSKLYPFEGDFMSNTSQVEIENPNLEKFPLFATAQFKECILESGDLLYIPPGWWHYVRSLSVSFSVSFWF</sequence>
<dbReference type="Proteomes" id="UP000789706">
    <property type="component" value="Unassembled WGS sequence"/>
</dbReference>
<evidence type="ECO:0000256" key="3">
    <source>
        <dbReference type="ARBA" id="ARBA00022723"/>
    </source>
</evidence>
<accession>A0A9N8Z015</accession>
<dbReference type="PANTHER" id="PTHR12461:SF106">
    <property type="entry name" value="BIFUNCTIONAL PEPTIDASE AND ARGINYL-HYDROXYLASE JMJD5"/>
    <property type="match status" value="1"/>
</dbReference>
<evidence type="ECO:0000313" key="8">
    <source>
        <dbReference type="EMBL" id="CAG8459126.1"/>
    </source>
</evidence>
<keyword evidence="5" id="KW-0408">Iron</keyword>
<evidence type="ECO:0000256" key="2">
    <source>
        <dbReference type="ARBA" id="ARBA00004123"/>
    </source>
</evidence>
<evidence type="ECO:0000256" key="5">
    <source>
        <dbReference type="ARBA" id="ARBA00023004"/>
    </source>
</evidence>
<protein>
    <submittedName>
        <fullName evidence="8">11097_t:CDS:1</fullName>
    </submittedName>
</protein>
<feature type="domain" description="JmjC" evidence="7">
    <location>
        <begin position="205"/>
        <end position="334"/>
    </location>
</feature>
<proteinExistence type="predicted"/>
<dbReference type="Gene3D" id="2.60.120.650">
    <property type="entry name" value="Cupin"/>
    <property type="match status" value="2"/>
</dbReference>
<dbReference type="PROSITE" id="PS51184">
    <property type="entry name" value="JMJC"/>
    <property type="match status" value="1"/>
</dbReference>
<dbReference type="PANTHER" id="PTHR12461">
    <property type="entry name" value="HYPOXIA-INDUCIBLE FACTOR 1 ALPHA INHIBITOR-RELATED"/>
    <property type="match status" value="1"/>
</dbReference>
<keyword evidence="9" id="KW-1185">Reference proteome</keyword>
<dbReference type="InterPro" id="IPR041667">
    <property type="entry name" value="Cupin_8"/>
</dbReference>
<keyword evidence="3" id="KW-0479">Metal-binding</keyword>
<dbReference type="GO" id="GO:0051864">
    <property type="term" value="F:histone H3K36 demethylase activity"/>
    <property type="evidence" value="ECO:0007669"/>
    <property type="project" value="TreeGrafter"/>
</dbReference>
<keyword evidence="6" id="KW-0539">Nucleus</keyword>
<dbReference type="Pfam" id="PF13621">
    <property type="entry name" value="Cupin_8"/>
    <property type="match status" value="1"/>
</dbReference>
<dbReference type="GO" id="GO:0046872">
    <property type="term" value="F:metal ion binding"/>
    <property type="evidence" value="ECO:0007669"/>
    <property type="project" value="UniProtKB-KW"/>
</dbReference>
<evidence type="ECO:0000256" key="1">
    <source>
        <dbReference type="ARBA" id="ARBA00001954"/>
    </source>
</evidence>
<organism evidence="8 9">
    <name type="scientific">Diversispora eburnea</name>
    <dbReference type="NCBI Taxonomy" id="1213867"/>
    <lineage>
        <taxon>Eukaryota</taxon>
        <taxon>Fungi</taxon>
        <taxon>Fungi incertae sedis</taxon>
        <taxon>Mucoromycota</taxon>
        <taxon>Glomeromycotina</taxon>
        <taxon>Glomeromycetes</taxon>
        <taxon>Diversisporales</taxon>
        <taxon>Diversisporaceae</taxon>
        <taxon>Diversispora</taxon>
    </lineage>
</organism>
<dbReference type="SMART" id="SM00558">
    <property type="entry name" value="JmjC"/>
    <property type="match status" value="1"/>
</dbReference>
<dbReference type="SUPFAM" id="SSF51197">
    <property type="entry name" value="Clavaminate synthase-like"/>
    <property type="match status" value="1"/>
</dbReference>
<dbReference type="EMBL" id="CAJVPK010000144">
    <property type="protein sequence ID" value="CAG8459126.1"/>
    <property type="molecule type" value="Genomic_DNA"/>
</dbReference>